<keyword evidence="3" id="KW-1185">Reference proteome</keyword>
<dbReference type="Proteomes" id="UP001160483">
    <property type="component" value="Unassembled WGS sequence"/>
</dbReference>
<evidence type="ECO:0000313" key="2">
    <source>
        <dbReference type="EMBL" id="CAH0518453.1"/>
    </source>
</evidence>
<protein>
    <submittedName>
        <fullName evidence="1">Uncharacterized protein</fullName>
    </submittedName>
</protein>
<reference evidence="1 3" key="1">
    <citation type="submission" date="2021-11" db="EMBL/GenBank/DDBJ databases">
        <authorList>
            <person name="Islam A."/>
            <person name="Islam S."/>
            <person name="Flora M.S."/>
            <person name="Rahman M."/>
            <person name="Ziaur R.M."/>
            <person name="Epstein J.H."/>
            <person name="Hassan M."/>
            <person name="Klassen M."/>
            <person name="Woodard K."/>
            <person name="Webb A."/>
            <person name="Webby R.J."/>
            <person name="El Zowalaty M.E."/>
        </authorList>
    </citation>
    <scope>NUCLEOTIDE SEQUENCE</scope>
    <source>
        <strain evidence="2">Pbs1</strain>
        <strain evidence="1">Pbs3</strain>
    </source>
</reference>
<accession>A0AAU9KNH5</accession>
<dbReference type="AlphaFoldDB" id="A0AAU9KNH5"/>
<evidence type="ECO:0000313" key="3">
    <source>
        <dbReference type="Proteomes" id="UP001158986"/>
    </source>
</evidence>
<organism evidence="1 4">
    <name type="scientific">Peronospora belbahrii</name>
    <dbReference type="NCBI Taxonomy" id="622444"/>
    <lineage>
        <taxon>Eukaryota</taxon>
        <taxon>Sar</taxon>
        <taxon>Stramenopiles</taxon>
        <taxon>Oomycota</taxon>
        <taxon>Peronosporomycetes</taxon>
        <taxon>Peronosporales</taxon>
        <taxon>Peronosporaceae</taxon>
        <taxon>Peronospora</taxon>
    </lineage>
</organism>
<comment type="caution">
    <text evidence="1">The sequence shown here is derived from an EMBL/GenBank/DDBJ whole genome shotgun (WGS) entry which is preliminary data.</text>
</comment>
<dbReference type="Proteomes" id="UP001158986">
    <property type="component" value="Unassembled WGS sequence"/>
</dbReference>
<name>A0AAU9KNH5_9STRA</name>
<evidence type="ECO:0000313" key="4">
    <source>
        <dbReference type="Proteomes" id="UP001160483"/>
    </source>
</evidence>
<proteinExistence type="predicted"/>
<evidence type="ECO:0000313" key="1">
    <source>
        <dbReference type="EMBL" id="CAH0475882.1"/>
    </source>
</evidence>
<dbReference type="EMBL" id="CAKKTJ010000131">
    <property type="protein sequence ID" value="CAH0475882.1"/>
    <property type="molecule type" value="Genomic_DNA"/>
</dbReference>
<sequence>MVVDSQLNHGVMYNHDCACRQFVRKRCMEKQNESVDLMPVSVKDPESHVKNPEHFDCLDCGAMYVIRSTYSVQGGAFRYLTNFDVFTATSTHAPDLQSHDVDDERVVRSLLSAHPAVKLCYAH</sequence>
<dbReference type="EMBL" id="CAKLCB010000262">
    <property type="protein sequence ID" value="CAH0518453.1"/>
    <property type="molecule type" value="Genomic_DNA"/>
</dbReference>
<gene>
    <name evidence="2" type="ORF">PBS001_LOCUS5026</name>
    <name evidence="1" type="ORF">PBS003_LOCUS2691</name>
</gene>